<evidence type="ECO:0000256" key="12">
    <source>
        <dbReference type="ARBA" id="ARBA00034808"/>
    </source>
</evidence>
<protein>
    <recommendedName>
        <fullName evidence="12">DNA 3'-5' helicase</fullName>
        <ecNumber evidence="12">5.6.2.4</ecNumber>
    </recommendedName>
</protein>
<proteinExistence type="predicted"/>
<evidence type="ECO:0000256" key="6">
    <source>
        <dbReference type="ARBA" id="ARBA00022839"/>
    </source>
</evidence>
<feature type="domain" description="UvrD-like helicase C-terminal" evidence="16">
    <location>
        <begin position="400"/>
        <end position="672"/>
    </location>
</feature>
<dbReference type="InterPro" id="IPR011335">
    <property type="entry name" value="Restrct_endonuc-II-like"/>
</dbReference>
<keyword evidence="2" id="KW-0547">Nucleotide-binding</keyword>
<dbReference type="PROSITE" id="PS51217">
    <property type="entry name" value="UVRD_HELICASE_CTER"/>
    <property type="match status" value="1"/>
</dbReference>
<keyword evidence="3" id="KW-0227">DNA damage</keyword>
<evidence type="ECO:0000256" key="3">
    <source>
        <dbReference type="ARBA" id="ARBA00022763"/>
    </source>
</evidence>
<evidence type="ECO:0000256" key="2">
    <source>
        <dbReference type="ARBA" id="ARBA00022741"/>
    </source>
</evidence>
<reference evidence="17" key="1">
    <citation type="submission" date="2018-06" db="EMBL/GenBank/DDBJ databases">
        <authorList>
            <person name="Zhirakovskaya E."/>
        </authorList>
    </citation>
    <scope>NUCLEOTIDE SEQUENCE</scope>
</reference>
<evidence type="ECO:0000256" key="5">
    <source>
        <dbReference type="ARBA" id="ARBA00022806"/>
    </source>
</evidence>
<keyword evidence="1" id="KW-0540">Nuclease</keyword>
<organism evidence="17">
    <name type="scientific">hydrothermal vent metagenome</name>
    <dbReference type="NCBI Taxonomy" id="652676"/>
    <lineage>
        <taxon>unclassified sequences</taxon>
        <taxon>metagenomes</taxon>
        <taxon>ecological metagenomes</taxon>
    </lineage>
</organism>
<keyword evidence="7" id="KW-0067">ATP-binding</keyword>
<evidence type="ECO:0000256" key="11">
    <source>
        <dbReference type="ARBA" id="ARBA00034617"/>
    </source>
</evidence>
<evidence type="ECO:0000259" key="16">
    <source>
        <dbReference type="PROSITE" id="PS51217"/>
    </source>
</evidence>
<evidence type="ECO:0000256" key="14">
    <source>
        <dbReference type="SAM" id="MobiDB-lite"/>
    </source>
</evidence>
<keyword evidence="4" id="KW-0378">Hydrolase</keyword>
<evidence type="ECO:0000256" key="1">
    <source>
        <dbReference type="ARBA" id="ARBA00022722"/>
    </source>
</evidence>
<dbReference type="InterPro" id="IPR038726">
    <property type="entry name" value="PDDEXK_AddAB-type"/>
</dbReference>
<dbReference type="InterPro" id="IPR014016">
    <property type="entry name" value="UvrD-like_ATP-bd"/>
</dbReference>
<dbReference type="InterPro" id="IPR027417">
    <property type="entry name" value="P-loop_NTPase"/>
</dbReference>
<dbReference type="GO" id="GO:0005829">
    <property type="term" value="C:cytosol"/>
    <property type="evidence" value="ECO:0007669"/>
    <property type="project" value="TreeGrafter"/>
</dbReference>
<dbReference type="SUPFAM" id="SSF52980">
    <property type="entry name" value="Restriction endonuclease-like"/>
    <property type="match status" value="1"/>
</dbReference>
<gene>
    <name evidence="17" type="ORF">MNBD_GAMMA14-2445</name>
</gene>
<feature type="region of interest" description="Disordered" evidence="14">
    <location>
        <begin position="410"/>
        <end position="430"/>
    </location>
</feature>
<evidence type="ECO:0000256" key="9">
    <source>
        <dbReference type="ARBA" id="ARBA00023204"/>
    </source>
</evidence>
<evidence type="ECO:0000256" key="13">
    <source>
        <dbReference type="ARBA" id="ARBA00048988"/>
    </source>
</evidence>
<feature type="domain" description="UvrD-like helicase ATP-binding" evidence="15">
    <location>
        <begin position="1"/>
        <end position="362"/>
    </location>
</feature>
<sequence length="998" mass="114027">TTTFHSFCQELLQRFPLEAGLPPSFELTEVTGLLVDESWDALFAEATQAPDTALAQAIEQLFEELGSLFSTRSALTQFIAHRSDWWAWTRDAGNPVDYAIRQLTKQLELDKTDNPLEDFWCDTTRERLAEFSRLMGLHPTSTHLKLIAQIEACLTQAVDTGTAVLQLTPVFMTKTFKPLKRGVTAILQKKMGEAGAQRFIELHEFFCKQLQAVREFENRQRTFRVNSAWYLAGQRMLEHFQHIKRERRLLDFSDLEWKTFQLLNDPEHAHWVQFKLDQRIDHLLIDEFQDTNPTQWQMILPLLEEMAAGKERPRSLFIVGDRKQSIYRFRRGNPELLDRAAGWMNEKLGAQSIHLDDSRRSSPVIIDAINTIFTDPDMQSLLPGFQRHDTHLKEAWGQVEIWPLIEAEESEENSNRHELRNPLEQPRPDTRDLRYYHEGVQIAERIGQLVQQQVAGYGDILILMRSRTHLGDYEMALRERGIPYLSRDRGTLLESLEIRDMEALLTVLMTPQDNLALAQVLRSPLFSLDETVLYELSRPLGGVWLERLTALAEQPDSNAGMQRAAQLLARWRKLAGRIPIHDLLEQIFHQANLVERYRAAVASTQAAQVEANLARFVDLALEVDSGRYPTLPRFLERVKHLRGLDKEGLSKATPDATQQQRVNLLTIHAAKGLEAPVVFLCDTTSQGSPSGIRTLVRWPAGSDRPTDFLLPGNKAQRDSITEARYQLEKTEEIHESANLLYVALTRARNMLVISGCQPSRGNALGWYGQIAGPLCGTTQLETPWQQHFGTPPVQTTTATGQTEDNINVDTRLQQPIQVGRLWREIAPSHSMDDSEILSGDEQGKLRGTITHRLLQLAAGQAGVDNSLVERIAREQGIVSDNPLLATCRDEVQALLEKPDFDWIFRNGSQRWSEVPIQYCKDDRTVYGIVDRLLVTDDAVHLIDYKSHRVTTTEQIDILTEYYRPQLALYREAMTRLWPSQTVHCYLLFTHSATLRVID</sequence>
<dbReference type="Gene3D" id="3.90.320.10">
    <property type="match status" value="1"/>
</dbReference>
<dbReference type="PROSITE" id="PS51198">
    <property type="entry name" value="UVRD_HELICASE_ATP_BIND"/>
    <property type="match status" value="1"/>
</dbReference>
<dbReference type="InterPro" id="IPR011604">
    <property type="entry name" value="PDDEXK-like_dom_sf"/>
</dbReference>
<dbReference type="EC" id="5.6.2.4" evidence="12"/>
<comment type="catalytic activity">
    <reaction evidence="13">
        <text>ATP + H2O = ADP + phosphate + H(+)</text>
        <dbReference type="Rhea" id="RHEA:13065"/>
        <dbReference type="ChEBI" id="CHEBI:15377"/>
        <dbReference type="ChEBI" id="CHEBI:15378"/>
        <dbReference type="ChEBI" id="CHEBI:30616"/>
        <dbReference type="ChEBI" id="CHEBI:43474"/>
        <dbReference type="ChEBI" id="CHEBI:456216"/>
        <dbReference type="EC" id="5.6.2.4"/>
    </reaction>
</comment>
<evidence type="ECO:0000259" key="15">
    <source>
        <dbReference type="PROSITE" id="PS51198"/>
    </source>
</evidence>
<dbReference type="AlphaFoldDB" id="A0A3B0Z311"/>
<dbReference type="InterPro" id="IPR000212">
    <property type="entry name" value="DNA_helicase_UvrD/REP"/>
</dbReference>
<dbReference type="GO" id="GO:0043138">
    <property type="term" value="F:3'-5' DNA helicase activity"/>
    <property type="evidence" value="ECO:0007669"/>
    <property type="project" value="UniProtKB-EC"/>
</dbReference>
<dbReference type="GO" id="GO:0033202">
    <property type="term" value="C:DNA helicase complex"/>
    <property type="evidence" value="ECO:0007669"/>
    <property type="project" value="TreeGrafter"/>
</dbReference>
<dbReference type="GO" id="GO:0000725">
    <property type="term" value="P:recombinational repair"/>
    <property type="evidence" value="ECO:0007669"/>
    <property type="project" value="TreeGrafter"/>
</dbReference>
<dbReference type="GO" id="GO:0003677">
    <property type="term" value="F:DNA binding"/>
    <property type="evidence" value="ECO:0007669"/>
    <property type="project" value="UniProtKB-KW"/>
</dbReference>
<dbReference type="Pfam" id="PF13361">
    <property type="entry name" value="UvrD_C"/>
    <property type="match status" value="1"/>
</dbReference>
<dbReference type="Pfam" id="PF12705">
    <property type="entry name" value="PDDEXK_1"/>
    <property type="match status" value="1"/>
</dbReference>
<dbReference type="PANTHER" id="PTHR11070">
    <property type="entry name" value="UVRD / RECB / PCRA DNA HELICASE FAMILY MEMBER"/>
    <property type="match status" value="1"/>
</dbReference>
<keyword evidence="5" id="KW-0347">Helicase</keyword>
<evidence type="ECO:0000256" key="4">
    <source>
        <dbReference type="ARBA" id="ARBA00022801"/>
    </source>
</evidence>
<dbReference type="GO" id="GO:0005524">
    <property type="term" value="F:ATP binding"/>
    <property type="evidence" value="ECO:0007669"/>
    <property type="project" value="UniProtKB-KW"/>
</dbReference>
<dbReference type="Gene3D" id="3.40.50.300">
    <property type="entry name" value="P-loop containing nucleotide triphosphate hydrolases"/>
    <property type="match status" value="4"/>
</dbReference>
<feature type="non-terminal residue" evidence="17">
    <location>
        <position position="1"/>
    </location>
</feature>
<keyword evidence="6" id="KW-0269">Exonuclease</keyword>
<keyword evidence="8" id="KW-0238">DNA-binding</keyword>
<keyword evidence="10" id="KW-0413">Isomerase</keyword>
<dbReference type="EMBL" id="UOFM01000532">
    <property type="protein sequence ID" value="VAW83350.1"/>
    <property type="molecule type" value="Genomic_DNA"/>
</dbReference>
<feature type="compositionally biased region" description="Basic and acidic residues" evidence="14">
    <location>
        <begin position="413"/>
        <end position="430"/>
    </location>
</feature>
<comment type="catalytic activity">
    <reaction evidence="11">
        <text>Couples ATP hydrolysis with the unwinding of duplex DNA by translocating in the 3'-5' direction.</text>
        <dbReference type="EC" id="5.6.2.4"/>
    </reaction>
</comment>
<evidence type="ECO:0000313" key="17">
    <source>
        <dbReference type="EMBL" id="VAW83350.1"/>
    </source>
</evidence>
<evidence type="ECO:0000256" key="7">
    <source>
        <dbReference type="ARBA" id="ARBA00022840"/>
    </source>
</evidence>
<name>A0A3B0Z311_9ZZZZ</name>
<dbReference type="GO" id="GO:0004527">
    <property type="term" value="F:exonuclease activity"/>
    <property type="evidence" value="ECO:0007669"/>
    <property type="project" value="UniProtKB-KW"/>
</dbReference>
<dbReference type="InterPro" id="IPR014017">
    <property type="entry name" value="DNA_helicase_UvrD-like_C"/>
</dbReference>
<keyword evidence="9" id="KW-0234">DNA repair</keyword>
<dbReference type="Pfam" id="PF00580">
    <property type="entry name" value="UvrD-helicase"/>
    <property type="match status" value="1"/>
</dbReference>
<accession>A0A3B0Z311</accession>
<dbReference type="PANTHER" id="PTHR11070:SF2">
    <property type="entry name" value="ATP-DEPENDENT DNA HELICASE SRS2"/>
    <property type="match status" value="1"/>
</dbReference>
<dbReference type="Gene3D" id="1.10.486.10">
    <property type="entry name" value="PCRA, domain 4"/>
    <property type="match status" value="1"/>
</dbReference>
<dbReference type="SUPFAM" id="SSF52540">
    <property type="entry name" value="P-loop containing nucleoside triphosphate hydrolases"/>
    <property type="match status" value="1"/>
</dbReference>
<evidence type="ECO:0000256" key="10">
    <source>
        <dbReference type="ARBA" id="ARBA00023235"/>
    </source>
</evidence>
<evidence type="ECO:0000256" key="8">
    <source>
        <dbReference type="ARBA" id="ARBA00023125"/>
    </source>
</evidence>